<feature type="non-terminal residue" evidence="2">
    <location>
        <position position="97"/>
    </location>
</feature>
<evidence type="ECO:0000259" key="1">
    <source>
        <dbReference type="Pfam" id="PF00154"/>
    </source>
</evidence>
<name>A0A0F9HQB2_9ZZZZ</name>
<dbReference type="SUPFAM" id="SSF52540">
    <property type="entry name" value="P-loop containing nucleoside triphosphate hydrolases"/>
    <property type="match status" value="1"/>
</dbReference>
<dbReference type="Pfam" id="PF00154">
    <property type="entry name" value="RecA_N"/>
    <property type="match status" value="1"/>
</dbReference>
<dbReference type="InterPro" id="IPR049428">
    <property type="entry name" value="RecA-like_N"/>
</dbReference>
<dbReference type="Gene3D" id="3.40.50.300">
    <property type="entry name" value="P-loop containing nucleotide triphosphate hydrolases"/>
    <property type="match status" value="1"/>
</dbReference>
<reference evidence="2" key="1">
    <citation type="journal article" date="2015" name="Nature">
        <title>Complex archaea that bridge the gap between prokaryotes and eukaryotes.</title>
        <authorList>
            <person name="Spang A."/>
            <person name="Saw J.H."/>
            <person name="Jorgensen S.L."/>
            <person name="Zaremba-Niedzwiedzka K."/>
            <person name="Martijn J."/>
            <person name="Lind A.E."/>
            <person name="van Eijk R."/>
            <person name="Schleper C."/>
            <person name="Guy L."/>
            <person name="Ettema T.J."/>
        </authorList>
    </citation>
    <scope>NUCLEOTIDE SEQUENCE</scope>
</reference>
<dbReference type="AlphaFoldDB" id="A0A0F9HQB2"/>
<comment type="caution">
    <text evidence="2">The sequence shown here is derived from an EMBL/GenBank/DDBJ whole genome shotgun (WGS) entry which is preliminary data.</text>
</comment>
<evidence type="ECO:0000313" key="2">
    <source>
        <dbReference type="EMBL" id="KKL83890.1"/>
    </source>
</evidence>
<proteinExistence type="predicted"/>
<feature type="domain" description="RecA-like N-terminal" evidence="1">
    <location>
        <begin position="23"/>
        <end position="95"/>
    </location>
</feature>
<gene>
    <name evidence="2" type="ORF">LCGC14_1970250</name>
</gene>
<protein>
    <recommendedName>
        <fullName evidence="1">RecA-like N-terminal domain-containing protein</fullName>
    </recommendedName>
</protein>
<sequence length="97" mass="10217">MATHMAGTPSSEVIMSYKKISEKALQSALKLLENNFGKDFAEKGLHESDYQAIPTGYDDLDAVLTRGNAGICLGGVCEIYGGEGSGKSSLAMRTIGV</sequence>
<dbReference type="EMBL" id="LAZR01021855">
    <property type="protein sequence ID" value="KKL83890.1"/>
    <property type="molecule type" value="Genomic_DNA"/>
</dbReference>
<dbReference type="InterPro" id="IPR027417">
    <property type="entry name" value="P-loop_NTPase"/>
</dbReference>
<organism evidence="2">
    <name type="scientific">marine sediment metagenome</name>
    <dbReference type="NCBI Taxonomy" id="412755"/>
    <lineage>
        <taxon>unclassified sequences</taxon>
        <taxon>metagenomes</taxon>
        <taxon>ecological metagenomes</taxon>
    </lineage>
</organism>
<accession>A0A0F9HQB2</accession>